<dbReference type="PROSITE" id="PS50937">
    <property type="entry name" value="HTH_MERR_2"/>
    <property type="match status" value="1"/>
</dbReference>
<gene>
    <name evidence="3" type="ORF">ACFOY2_25975</name>
</gene>
<dbReference type="PANTHER" id="PTHR30204:SF93">
    <property type="entry name" value="HTH MERR-TYPE DOMAIN-CONTAINING PROTEIN"/>
    <property type="match status" value="1"/>
</dbReference>
<sequence>MAWSTRELAELAGTTVNTIRHYHRLGLLDEPERRYNGYKQYGVQDLVRLLRIRRLAELGVPLSQIGEVGAGGDSTPDALRQLDAELAARIERLQRARFDIAAILRDSVPADAPAGFESVASRLSEADSSIIHIYTQLYDEDAMADLRLMAEADTDSISSEIDDLPPDADEATRQRLAEKLAPILTQNLIDYPWLSDPVTHLSKSAHVTQQTFIEAVNELYNAAQIDVLHRASILAHEQPRITREANGDG</sequence>
<organism evidence="3 4">
    <name type="scientific">Nonomuraea purpurea</name>
    <dbReference type="NCBI Taxonomy" id="1849276"/>
    <lineage>
        <taxon>Bacteria</taxon>
        <taxon>Bacillati</taxon>
        <taxon>Actinomycetota</taxon>
        <taxon>Actinomycetes</taxon>
        <taxon>Streptosporangiales</taxon>
        <taxon>Streptosporangiaceae</taxon>
        <taxon>Nonomuraea</taxon>
    </lineage>
</organism>
<comment type="caution">
    <text evidence="3">The sequence shown here is derived from an EMBL/GenBank/DDBJ whole genome shotgun (WGS) entry which is preliminary data.</text>
</comment>
<dbReference type="EMBL" id="JBHSBI010000013">
    <property type="protein sequence ID" value="MFC4010703.1"/>
    <property type="molecule type" value="Genomic_DNA"/>
</dbReference>
<keyword evidence="1" id="KW-0238">DNA-binding</keyword>
<evidence type="ECO:0000259" key="2">
    <source>
        <dbReference type="PROSITE" id="PS50937"/>
    </source>
</evidence>
<evidence type="ECO:0000313" key="4">
    <source>
        <dbReference type="Proteomes" id="UP001595851"/>
    </source>
</evidence>
<feature type="domain" description="HTH merR-type" evidence="2">
    <location>
        <begin position="2"/>
        <end position="71"/>
    </location>
</feature>
<protein>
    <submittedName>
        <fullName evidence="3">MerR family transcriptional regulator</fullName>
    </submittedName>
</protein>
<dbReference type="SMART" id="SM00422">
    <property type="entry name" value="HTH_MERR"/>
    <property type="match status" value="1"/>
</dbReference>
<keyword evidence="4" id="KW-1185">Reference proteome</keyword>
<dbReference type="RefSeq" id="WP_379530698.1">
    <property type="nucleotide sequence ID" value="NZ_JBHSBI010000013.1"/>
</dbReference>
<dbReference type="SUPFAM" id="SSF46955">
    <property type="entry name" value="Putative DNA-binding domain"/>
    <property type="match status" value="1"/>
</dbReference>
<dbReference type="PANTHER" id="PTHR30204">
    <property type="entry name" value="REDOX-CYCLING DRUG-SENSING TRANSCRIPTIONAL ACTIVATOR SOXR"/>
    <property type="match status" value="1"/>
</dbReference>
<dbReference type="InterPro" id="IPR009061">
    <property type="entry name" value="DNA-bd_dom_put_sf"/>
</dbReference>
<dbReference type="InterPro" id="IPR000551">
    <property type="entry name" value="MerR-type_HTH_dom"/>
</dbReference>
<dbReference type="CDD" id="cd00592">
    <property type="entry name" value="HTH_MerR-like"/>
    <property type="match status" value="1"/>
</dbReference>
<dbReference type="Gene3D" id="1.10.1660.10">
    <property type="match status" value="1"/>
</dbReference>
<dbReference type="Pfam" id="PF13411">
    <property type="entry name" value="MerR_1"/>
    <property type="match status" value="1"/>
</dbReference>
<evidence type="ECO:0000313" key="3">
    <source>
        <dbReference type="EMBL" id="MFC4010703.1"/>
    </source>
</evidence>
<name>A0ABV8GD19_9ACTN</name>
<dbReference type="Proteomes" id="UP001595851">
    <property type="component" value="Unassembled WGS sequence"/>
</dbReference>
<dbReference type="InterPro" id="IPR047057">
    <property type="entry name" value="MerR_fam"/>
</dbReference>
<evidence type="ECO:0000256" key="1">
    <source>
        <dbReference type="ARBA" id="ARBA00023125"/>
    </source>
</evidence>
<proteinExistence type="predicted"/>
<dbReference type="PRINTS" id="PR00040">
    <property type="entry name" value="HTHMERR"/>
</dbReference>
<accession>A0ABV8GD19</accession>
<reference evidence="4" key="1">
    <citation type="journal article" date="2019" name="Int. J. Syst. Evol. Microbiol.">
        <title>The Global Catalogue of Microorganisms (GCM) 10K type strain sequencing project: providing services to taxonomists for standard genome sequencing and annotation.</title>
        <authorList>
            <consortium name="The Broad Institute Genomics Platform"/>
            <consortium name="The Broad Institute Genome Sequencing Center for Infectious Disease"/>
            <person name="Wu L."/>
            <person name="Ma J."/>
        </authorList>
    </citation>
    <scope>NUCLEOTIDE SEQUENCE [LARGE SCALE GENOMIC DNA]</scope>
    <source>
        <strain evidence="4">TBRC 1276</strain>
    </source>
</reference>